<dbReference type="PRINTS" id="PR00344">
    <property type="entry name" value="BCTRLSENSOR"/>
</dbReference>
<dbReference type="InterPro" id="IPR004358">
    <property type="entry name" value="Sig_transdc_His_kin-like_C"/>
</dbReference>
<evidence type="ECO:0000256" key="5">
    <source>
        <dbReference type="ARBA" id="ARBA00022777"/>
    </source>
</evidence>
<dbReference type="PANTHER" id="PTHR43711:SF26">
    <property type="entry name" value="SENSOR HISTIDINE KINASE RCSC"/>
    <property type="match status" value="1"/>
</dbReference>
<feature type="coiled-coil region" evidence="7">
    <location>
        <begin position="457"/>
        <end position="502"/>
    </location>
</feature>
<dbReference type="Pfam" id="PF08448">
    <property type="entry name" value="PAS_4"/>
    <property type="match status" value="2"/>
</dbReference>
<dbReference type="SMART" id="SM00091">
    <property type="entry name" value="PAS"/>
    <property type="match status" value="3"/>
</dbReference>
<dbReference type="GO" id="GO:0005524">
    <property type="term" value="F:ATP binding"/>
    <property type="evidence" value="ECO:0007669"/>
    <property type="project" value="UniProtKB-KW"/>
</dbReference>
<dbReference type="Pfam" id="PF02518">
    <property type="entry name" value="HATPase_c"/>
    <property type="match status" value="1"/>
</dbReference>
<accession>A0ABU6K6I8</accession>
<feature type="transmembrane region" description="Helical" evidence="8">
    <location>
        <begin position="29"/>
        <end position="62"/>
    </location>
</feature>
<keyword evidence="13" id="KW-1185">Reference proteome</keyword>
<keyword evidence="6" id="KW-0902">Two-component regulatory system</keyword>
<dbReference type="Proteomes" id="UP001331561">
    <property type="component" value="Unassembled WGS sequence"/>
</dbReference>
<dbReference type="PANTHER" id="PTHR43711">
    <property type="entry name" value="TWO-COMPONENT HISTIDINE KINASE"/>
    <property type="match status" value="1"/>
</dbReference>
<evidence type="ECO:0000259" key="9">
    <source>
        <dbReference type="PROSITE" id="PS50109"/>
    </source>
</evidence>
<keyword evidence="12" id="KW-0067">ATP-binding</keyword>
<dbReference type="NCBIfam" id="TIGR00229">
    <property type="entry name" value="sensory_box"/>
    <property type="match status" value="3"/>
</dbReference>
<dbReference type="InterPro" id="IPR050736">
    <property type="entry name" value="Sensor_HK_Regulatory"/>
</dbReference>
<dbReference type="InterPro" id="IPR000014">
    <property type="entry name" value="PAS"/>
</dbReference>
<keyword evidence="4" id="KW-0808">Transferase</keyword>
<dbReference type="CDD" id="cd00130">
    <property type="entry name" value="PAS"/>
    <property type="match status" value="2"/>
</dbReference>
<dbReference type="InterPro" id="IPR003661">
    <property type="entry name" value="HisK_dim/P_dom"/>
</dbReference>
<dbReference type="PROSITE" id="PS50109">
    <property type="entry name" value="HIS_KIN"/>
    <property type="match status" value="1"/>
</dbReference>
<evidence type="ECO:0000259" key="10">
    <source>
        <dbReference type="PROSITE" id="PS50112"/>
    </source>
</evidence>
<dbReference type="InterPro" id="IPR013655">
    <property type="entry name" value="PAS_fold_3"/>
</dbReference>
<evidence type="ECO:0000259" key="11">
    <source>
        <dbReference type="PROSITE" id="PS50113"/>
    </source>
</evidence>
<keyword evidence="7" id="KW-0175">Coiled coil</keyword>
<dbReference type="InterPro" id="IPR001610">
    <property type="entry name" value="PAC"/>
</dbReference>
<evidence type="ECO:0000313" key="13">
    <source>
        <dbReference type="Proteomes" id="UP001331561"/>
    </source>
</evidence>
<proteinExistence type="predicted"/>
<evidence type="ECO:0000313" key="12">
    <source>
        <dbReference type="EMBL" id="MEC5387267.1"/>
    </source>
</evidence>
<dbReference type="PROSITE" id="PS50113">
    <property type="entry name" value="PAC"/>
    <property type="match status" value="1"/>
</dbReference>
<keyword evidence="3" id="KW-0597">Phosphoprotein</keyword>
<dbReference type="InterPro" id="IPR000700">
    <property type="entry name" value="PAS-assoc_C"/>
</dbReference>
<comment type="catalytic activity">
    <reaction evidence="1">
        <text>ATP + protein L-histidine = ADP + protein N-phospho-L-histidine.</text>
        <dbReference type="EC" id="2.7.13.3"/>
    </reaction>
</comment>
<dbReference type="Pfam" id="PF00512">
    <property type="entry name" value="HisKA"/>
    <property type="match status" value="1"/>
</dbReference>
<dbReference type="RefSeq" id="WP_327600243.1">
    <property type="nucleotide sequence ID" value="NZ_JAYXHS010000003.1"/>
</dbReference>
<dbReference type="EMBL" id="JAYXHS010000003">
    <property type="protein sequence ID" value="MEC5387267.1"/>
    <property type="molecule type" value="Genomic_DNA"/>
</dbReference>
<dbReference type="SUPFAM" id="SSF47384">
    <property type="entry name" value="Homodimeric domain of signal transducing histidine kinase"/>
    <property type="match status" value="1"/>
</dbReference>
<dbReference type="InterPro" id="IPR003594">
    <property type="entry name" value="HATPase_dom"/>
</dbReference>
<feature type="domain" description="PAS" evidence="10">
    <location>
        <begin position="84"/>
        <end position="155"/>
    </location>
</feature>
<dbReference type="SMART" id="SM00388">
    <property type="entry name" value="HisKA"/>
    <property type="match status" value="1"/>
</dbReference>
<evidence type="ECO:0000256" key="7">
    <source>
        <dbReference type="SAM" id="Coils"/>
    </source>
</evidence>
<dbReference type="Gene3D" id="3.30.450.20">
    <property type="entry name" value="PAS domain"/>
    <property type="match status" value="3"/>
</dbReference>
<dbReference type="Gene3D" id="3.30.565.10">
    <property type="entry name" value="Histidine kinase-like ATPase, C-terminal domain"/>
    <property type="match status" value="1"/>
</dbReference>
<sequence length="730" mass="80739">MNPQSAPPDGVARTSPTGPPSWLSPALKLLPVLAAGLCTACAWLLGGGMGAAIAAIACLLGWATASLSAHKLDALRDLQRRYRTNQFMQDSINAIPMPIFVKNRRGRLIMINDAYCEQRQLEREEILGKTASELAATPELARLIAEEDERVLGGGRIRKEERLLHPRTGNEMYQIVTKALSHTEADKPVIIGTFIDVTNIRLAERDARDALAARTRLHEFLQFVLDALPNPLFVKDAQHRYIMTNRAHTEATGLSVQELLGKRASDLMEQGVATRIEAHEDTMLADSEGLVFETEHTIADLRGQTRQEILRKVVGRDTEGQRVIIGTATNITSLRHAEARWQFAIEGAGDGLWDWDIPTRTTFYSPRWKAMQGFDEADIGDTEEERTLRIHPDDIAGARAALEVHLSGHAPIYICEFRLRARNGEYMWILDRGKVVERDAEGLPLRMLGIFTDISQQKSAEEELRHHRDRLKGMVEEQTMHLLQAKEEAEHANEAKSQFLANMSHELRTPMHAVLSFARLGEEKALKAVETQQIAPDKLAAYFQRIRESGDRLLGLLNDLLDLSKLEAGHMTLHLQHISLESVVQEALREFEASLLAGKLKADVSIQEGSTHLIADAVRLGQLVRNLLSNAIKFSPEGGTITLSIANSPAAAGIELCVADEGPGIPADELESIFDKFVQSSKTRNNAGGTGLGLPICREIVTAHQGGIFARNRPQRGSEFVVHLPRQPAA</sequence>
<dbReference type="InterPro" id="IPR035965">
    <property type="entry name" value="PAS-like_dom_sf"/>
</dbReference>
<dbReference type="Gene3D" id="1.10.287.130">
    <property type="match status" value="1"/>
</dbReference>
<dbReference type="InterPro" id="IPR036890">
    <property type="entry name" value="HATPase_C_sf"/>
</dbReference>
<keyword evidence="8" id="KW-0472">Membrane</keyword>
<evidence type="ECO:0000256" key="8">
    <source>
        <dbReference type="SAM" id="Phobius"/>
    </source>
</evidence>
<keyword evidence="8" id="KW-0812">Transmembrane</keyword>
<keyword evidence="8" id="KW-1133">Transmembrane helix</keyword>
<evidence type="ECO:0000256" key="4">
    <source>
        <dbReference type="ARBA" id="ARBA00022679"/>
    </source>
</evidence>
<gene>
    <name evidence="12" type="ORF">VVD49_16170</name>
</gene>
<organism evidence="12 13">
    <name type="scientific">Uliginosibacterium silvisoli</name>
    <dbReference type="NCBI Taxonomy" id="3114758"/>
    <lineage>
        <taxon>Bacteria</taxon>
        <taxon>Pseudomonadati</taxon>
        <taxon>Pseudomonadota</taxon>
        <taxon>Betaproteobacteria</taxon>
        <taxon>Rhodocyclales</taxon>
        <taxon>Zoogloeaceae</taxon>
        <taxon>Uliginosibacterium</taxon>
    </lineage>
</organism>
<dbReference type="SUPFAM" id="SSF55874">
    <property type="entry name" value="ATPase domain of HSP90 chaperone/DNA topoisomerase II/histidine kinase"/>
    <property type="match status" value="1"/>
</dbReference>
<reference evidence="12 13" key="1">
    <citation type="submission" date="2024-01" db="EMBL/GenBank/DDBJ databases">
        <title>Uliginosibacterium soil sp. nov.</title>
        <authorList>
            <person name="Lv Y."/>
        </authorList>
    </citation>
    <scope>NUCLEOTIDE SEQUENCE [LARGE SCALE GENOMIC DNA]</scope>
    <source>
        <strain evidence="12 13">H3</strain>
    </source>
</reference>
<feature type="domain" description="PAS" evidence="10">
    <location>
        <begin position="217"/>
        <end position="262"/>
    </location>
</feature>
<protein>
    <recommendedName>
        <fullName evidence="2">histidine kinase</fullName>
        <ecNumber evidence="2">2.7.13.3</ecNumber>
    </recommendedName>
</protein>
<dbReference type="InterPro" id="IPR036097">
    <property type="entry name" value="HisK_dim/P_sf"/>
</dbReference>
<dbReference type="SMART" id="SM00086">
    <property type="entry name" value="PAC"/>
    <property type="match status" value="1"/>
</dbReference>
<keyword evidence="5" id="KW-0418">Kinase</keyword>
<dbReference type="Pfam" id="PF08447">
    <property type="entry name" value="PAS_3"/>
    <property type="match status" value="1"/>
</dbReference>
<dbReference type="PROSITE" id="PS50112">
    <property type="entry name" value="PAS"/>
    <property type="match status" value="2"/>
</dbReference>
<evidence type="ECO:0000256" key="3">
    <source>
        <dbReference type="ARBA" id="ARBA00022553"/>
    </source>
</evidence>
<evidence type="ECO:0000256" key="1">
    <source>
        <dbReference type="ARBA" id="ARBA00000085"/>
    </source>
</evidence>
<dbReference type="InterPro" id="IPR013656">
    <property type="entry name" value="PAS_4"/>
</dbReference>
<feature type="domain" description="Histidine kinase" evidence="9">
    <location>
        <begin position="502"/>
        <end position="728"/>
    </location>
</feature>
<dbReference type="InterPro" id="IPR005467">
    <property type="entry name" value="His_kinase_dom"/>
</dbReference>
<comment type="caution">
    <text evidence="12">The sequence shown here is derived from an EMBL/GenBank/DDBJ whole genome shotgun (WGS) entry which is preliminary data.</text>
</comment>
<name>A0ABU6K6I8_9RHOO</name>
<evidence type="ECO:0000256" key="6">
    <source>
        <dbReference type="ARBA" id="ARBA00023012"/>
    </source>
</evidence>
<dbReference type="SUPFAM" id="SSF55785">
    <property type="entry name" value="PYP-like sensor domain (PAS domain)"/>
    <property type="match status" value="3"/>
</dbReference>
<keyword evidence="12" id="KW-0547">Nucleotide-binding</keyword>
<dbReference type="SMART" id="SM00387">
    <property type="entry name" value="HATPase_c"/>
    <property type="match status" value="1"/>
</dbReference>
<evidence type="ECO:0000256" key="2">
    <source>
        <dbReference type="ARBA" id="ARBA00012438"/>
    </source>
</evidence>
<dbReference type="EC" id="2.7.13.3" evidence="2"/>
<feature type="domain" description="PAC" evidence="11">
    <location>
        <begin position="413"/>
        <end position="466"/>
    </location>
</feature>
<dbReference type="CDD" id="cd00082">
    <property type="entry name" value="HisKA"/>
    <property type="match status" value="1"/>
</dbReference>